<comment type="caution">
    <text evidence="6">The sequence shown here is derived from an EMBL/GenBank/DDBJ whole genome shotgun (WGS) entry which is preliminary data.</text>
</comment>
<dbReference type="GO" id="GO:0005524">
    <property type="term" value="F:ATP binding"/>
    <property type="evidence" value="ECO:0007669"/>
    <property type="project" value="UniProtKB-KW"/>
</dbReference>
<accession>A0A1T1HAT0</accession>
<dbReference type="Proteomes" id="UP000190064">
    <property type="component" value="Unassembled WGS sequence"/>
</dbReference>
<reference evidence="6" key="1">
    <citation type="submission" date="2017-02" db="EMBL/GenBank/DDBJ databases">
        <title>Draft Genome Sequence of the Salt Water Bacterium Oceanospirillum linum ATCC 11336.</title>
        <authorList>
            <person name="Trachtenberg A.M."/>
            <person name="Carney J.G."/>
            <person name="Linnane J.D."/>
            <person name="Rheaume B.A."/>
            <person name="Pitts N.L."/>
            <person name="Mykles D.L."/>
            <person name="Maclea K.S."/>
        </authorList>
    </citation>
    <scope>NUCLEOTIDE SEQUENCE [LARGE SCALE GENOMIC DNA]</scope>
    <source>
        <strain evidence="6">ATCC 11336</strain>
    </source>
</reference>
<dbReference type="InterPro" id="IPR050153">
    <property type="entry name" value="Metal_Ion_Import_ABC"/>
</dbReference>
<dbReference type="STRING" id="966.BTA35_0211560"/>
<dbReference type="PANTHER" id="PTHR42734:SF17">
    <property type="entry name" value="METAL TRANSPORT SYSTEM ATP-BINDING PROTEIN TM_0124-RELATED"/>
    <property type="match status" value="1"/>
</dbReference>
<dbReference type="CDD" id="cd03235">
    <property type="entry name" value="ABC_Metallic_Cations"/>
    <property type="match status" value="1"/>
</dbReference>
<dbReference type="RefSeq" id="WP_078319975.1">
    <property type="nucleotide sequence ID" value="NZ_FXTS01000005.1"/>
</dbReference>
<dbReference type="Gene3D" id="3.40.50.300">
    <property type="entry name" value="P-loop containing nucleotide triphosphate hydrolases"/>
    <property type="match status" value="1"/>
</dbReference>
<dbReference type="InterPro" id="IPR027417">
    <property type="entry name" value="P-loop_NTPase"/>
</dbReference>
<evidence type="ECO:0000256" key="4">
    <source>
        <dbReference type="ARBA" id="ARBA00022840"/>
    </source>
</evidence>
<keyword evidence="4" id="KW-0067">ATP-binding</keyword>
<dbReference type="SMART" id="SM00382">
    <property type="entry name" value="AAA"/>
    <property type="match status" value="1"/>
</dbReference>
<evidence type="ECO:0000313" key="6">
    <source>
        <dbReference type="EMBL" id="OOV86922.1"/>
    </source>
</evidence>
<dbReference type="SUPFAM" id="SSF52540">
    <property type="entry name" value="P-loop containing nucleoside triphosphate hydrolases"/>
    <property type="match status" value="1"/>
</dbReference>
<name>A0A1T1HAT0_OCELI</name>
<dbReference type="GO" id="GO:0016887">
    <property type="term" value="F:ATP hydrolysis activity"/>
    <property type="evidence" value="ECO:0007669"/>
    <property type="project" value="InterPro"/>
</dbReference>
<dbReference type="InterPro" id="IPR017871">
    <property type="entry name" value="ABC_transporter-like_CS"/>
</dbReference>
<dbReference type="PROSITE" id="PS50893">
    <property type="entry name" value="ABC_TRANSPORTER_2"/>
    <property type="match status" value="1"/>
</dbReference>
<dbReference type="FunFam" id="3.40.50.300:FF:000134">
    <property type="entry name" value="Iron-enterobactin ABC transporter ATP-binding protein"/>
    <property type="match status" value="1"/>
</dbReference>
<evidence type="ECO:0000313" key="7">
    <source>
        <dbReference type="Proteomes" id="UP000190064"/>
    </source>
</evidence>
<evidence type="ECO:0000259" key="5">
    <source>
        <dbReference type="PROSITE" id="PS50893"/>
    </source>
</evidence>
<keyword evidence="3" id="KW-0547">Nucleotide-binding</keyword>
<dbReference type="PANTHER" id="PTHR42734">
    <property type="entry name" value="METAL TRANSPORT SYSTEM ATP-BINDING PROTEIN TM_0124-RELATED"/>
    <property type="match status" value="1"/>
</dbReference>
<gene>
    <name evidence="6" type="ORF">BTA35_0211560</name>
</gene>
<organism evidence="6 7">
    <name type="scientific">Oceanospirillum linum</name>
    <dbReference type="NCBI Taxonomy" id="966"/>
    <lineage>
        <taxon>Bacteria</taxon>
        <taxon>Pseudomonadati</taxon>
        <taxon>Pseudomonadota</taxon>
        <taxon>Gammaproteobacteria</taxon>
        <taxon>Oceanospirillales</taxon>
        <taxon>Oceanospirillaceae</taxon>
        <taxon>Oceanospirillum</taxon>
    </lineage>
</organism>
<proteinExistence type="inferred from homology"/>
<evidence type="ECO:0000256" key="2">
    <source>
        <dbReference type="ARBA" id="ARBA00022448"/>
    </source>
</evidence>
<dbReference type="Pfam" id="PF00005">
    <property type="entry name" value="ABC_tran"/>
    <property type="match status" value="1"/>
</dbReference>
<protein>
    <submittedName>
        <fullName evidence="6">ABC transporter</fullName>
    </submittedName>
</protein>
<sequence length="248" mass="28063">MGRFAKNIVEFDNVSFRYQTSPVLKEITFAMREGEFLGLVGPNGGGKSTLLKLIMGLIKPDQGDVRIFGSHPQKVCRKLGYVPQFARFPSDFPITVEETVLMGRIRPGKLWLRYNKEDKAVALRVMQETGVAEFAQRTLDQLSGGQLQRVLIARALATEPELLLLDEPTASVDSHQEKGVFELFKELNKRMSIIVISHDIGFITNYVDRVACLNKELLCHETHAITPDVIEQMYGDHIHMIHHHTHSI</sequence>
<dbReference type="PROSITE" id="PS00211">
    <property type="entry name" value="ABC_TRANSPORTER_1"/>
    <property type="match status" value="1"/>
</dbReference>
<keyword evidence="7" id="KW-1185">Reference proteome</keyword>
<feature type="domain" description="ABC transporter" evidence="5">
    <location>
        <begin position="9"/>
        <end position="240"/>
    </location>
</feature>
<evidence type="ECO:0000256" key="3">
    <source>
        <dbReference type="ARBA" id="ARBA00022741"/>
    </source>
</evidence>
<comment type="similarity">
    <text evidence="1">Belongs to the ABC transporter superfamily.</text>
</comment>
<dbReference type="InterPro" id="IPR003593">
    <property type="entry name" value="AAA+_ATPase"/>
</dbReference>
<evidence type="ECO:0000256" key="1">
    <source>
        <dbReference type="ARBA" id="ARBA00005417"/>
    </source>
</evidence>
<keyword evidence="2" id="KW-0813">Transport</keyword>
<dbReference type="EMBL" id="MTSD02000004">
    <property type="protein sequence ID" value="OOV86922.1"/>
    <property type="molecule type" value="Genomic_DNA"/>
</dbReference>
<dbReference type="AlphaFoldDB" id="A0A1T1HAT0"/>
<dbReference type="InterPro" id="IPR003439">
    <property type="entry name" value="ABC_transporter-like_ATP-bd"/>
</dbReference>